<dbReference type="Proteomes" id="UP000076959">
    <property type="component" value="Unassembled WGS sequence"/>
</dbReference>
<dbReference type="Gene3D" id="3.20.20.60">
    <property type="entry name" value="Phosphoenolpyruvate-binding domains"/>
    <property type="match status" value="1"/>
</dbReference>
<dbReference type="InterPro" id="IPR040442">
    <property type="entry name" value="Pyrv_kinase-like_dom_sf"/>
</dbReference>
<feature type="binding site" evidence="6">
    <location>
        <position position="85"/>
    </location>
    <ligand>
        <name>Mg(2+)</name>
        <dbReference type="ChEBI" id="CHEBI:18420"/>
    </ligand>
</feature>
<dbReference type="STRING" id="1505087.AYJ54_42635"/>
<comment type="subunit">
    <text evidence="6">Homotetramer; dimer of dimers.</text>
</comment>
<dbReference type="GO" id="GO:0046421">
    <property type="term" value="F:methylisocitrate lyase activity"/>
    <property type="evidence" value="ECO:0007669"/>
    <property type="project" value="TreeGrafter"/>
</dbReference>
<evidence type="ECO:0000256" key="1">
    <source>
        <dbReference type="ARBA" id="ARBA00005838"/>
    </source>
</evidence>
<dbReference type="CDD" id="cd00377">
    <property type="entry name" value="ICL_PEPM"/>
    <property type="match status" value="1"/>
</dbReference>
<comment type="similarity">
    <text evidence="1">Belongs to the isocitrate lyase/PEP mutase superfamily. Oxaloacetate decarboxylase family.</text>
</comment>
<dbReference type="PANTHER" id="PTHR42905:SF3">
    <property type="entry name" value="OXALOACETATE DECARBOXYLASE"/>
    <property type="match status" value="1"/>
</dbReference>
<name>A0A176Z1H8_9BRAD</name>
<dbReference type="SUPFAM" id="SSF51621">
    <property type="entry name" value="Phosphoenolpyruvate/pyruvate domain"/>
    <property type="match status" value="1"/>
</dbReference>
<dbReference type="Pfam" id="PF13714">
    <property type="entry name" value="PEP_mutase"/>
    <property type="match status" value="1"/>
</dbReference>
<dbReference type="RefSeq" id="WP_063697445.1">
    <property type="nucleotide sequence ID" value="NZ_LUUB01000030.1"/>
</dbReference>
<dbReference type="EC" id="4.1.1.112" evidence="6"/>
<comment type="function">
    <text evidence="6">Catalyzes the decarboxylation of oxaloacetate into pyruvate. Seems to play a role in maintaining cellular concentrations of bicarbonate and pyruvate.</text>
</comment>
<keyword evidence="8" id="KW-1185">Reference proteome</keyword>
<feature type="binding site" evidence="6">
    <location>
        <position position="156"/>
    </location>
    <ligand>
        <name>substrate</name>
    </ligand>
</feature>
<comment type="caution">
    <text evidence="7">The sequence shown here is derived from an EMBL/GenBank/DDBJ whole genome shotgun (WGS) entry which is preliminary data.</text>
</comment>
<dbReference type="GO" id="GO:0006107">
    <property type="term" value="P:oxaloacetate metabolic process"/>
    <property type="evidence" value="ECO:0007669"/>
    <property type="project" value="UniProtKB-UniRule"/>
</dbReference>
<dbReference type="EMBL" id="LUUB01000030">
    <property type="protein sequence ID" value="OAF14260.1"/>
    <property type="molecule type" value="Genomic_DNA"/>
</dbReference>
<evidence type="ECO:0000256" key="6">
    <source>
        <dbReference type="HAMAP-Rule" id="MF_01299"/>
    </source>
</evidence>
<evidence type="ECO:0000256" key="2">
    <source>
        <dbReference type="ARBA" id="ARBA00022723"/>
    </source>
</evidence>
<accession>A0A176Z1H8</accession>
<dbReference type="GO" id="GO:0042866">
    <property type="term" value="P:pyruvate biosynthetic process"/>
    <property type="evidence" value="ECO:0007669"/>
    <property type="project" value="UniProtKB-UniRule"/>
</dbReference>
<comment type="catalytic activity">
    <reaction evidence="6">
        <text>oxaloacetate + H(+) = pyruvate + CO2</text>
        <dbReference type="Rhea" id="RHEA:15641"/>
        <dbReference type="ChEBI" id="CHEBI:15361"/>
        <dbReference type="ChEBI" id="CHEBI:15378"/>
        <dbReference type="ChEBI" id="CHEBI:16452"/>
        <dbReference type="ChEBI" id="CHEBI:16526"/>
        <dbReference type="EC" id="4.1.1.112"/>
    </reaction>
</comment>
<evidence type="ECO:0000256" key="5">
    <source>
        <dbReference type="ARBA" id="ARBA00023239"/>
    </source>
</evidence>
<organism evidence="7 8">
    <name type="scientific">Bradyrhizobium centrolobii</name>
    <dbReference type="NCBI Taxonomy" id="1505087"/>
    <lineage>
        <taxon>Bacteria</taxon>
        <taxon>Pseudomonadati</taxon>
        <taxon>Pseudomonadota</taxon>
        <taxon>Alphaproteobacteria</taxon>
        <taxon>Hyphomicrobiales</taxon>
        <taxon>Nitrobacteraceae</taxon>
        <taxon>Bradyrhizobium</taxon>
    </lineage>
</organism>
<evidence type="ECO:0000256" key="4">
    <source>
        <dbReference type="ARBA" id="ARBA00022842"/>
    </source>
</evidence>
<dbReference type="InterPro" id="IPR015813">
    <property type="entry name" value="Pyrv/PenolPyrv_kinase-like_dom"/>
</dbReference>
<gene>
    <name evidence="7" type="ORF">AYJ54_42635</name>
</gene>
<dbReference type="AlphaFoldDB" id="A0A176Z1H8"/>
<evidence type="ECO:0000313" key="8">
    <source>
        <dbReference type="Proteomes" id="UP000076959"/>
    </source>
</evidence>
<dbReference type="HAMAP" id="MF_01299">
    <property type="entry name" value="OadC"/>
    <property type="match status" value="1"/>
</dbReference>
<comment type="similarity">
    <text evidence="6">Belongs to the isocitrate lyase family. Oxaloacetate decarboxylase subfamily.</text>
</comment>
<comment type="cofactor">
    <cofactor evidence="6">
        <name>Mg(2+)</name>
        <dbReference type="ChEBI" id="CHEBI:18420"/>
    </cofactor>
    <text evidence="6">Binds 1 Mg(2+) ion per subunit.</text>
</comment>
<proteinExistence type="inferred from homology"/>
<keyword evidence="3 6" id="KW-0210">Decarboxylase</keyword>
<feature type="binding site" evidence="6">
    <location>
        <position position="47"/>
    </location>
    <ligand>
        <name>substrate</name>
    </ligand>
</feature>
<dbReference type="GO" id="GO:0008948">
    <property type="term" value="F:oxaloacetate decarboxylase activity"/>
    <property type="evidence" value="ECO:0007669"/>
    <property type="project" value="UniProtKB-UniRule"/>
</dbReference>
<reference evidence="7 8" key="1">
    <citation type="submission" date="2016-03" db="EMBL/GenBank/DDBJ databases">
        <title>Draft Genome Sequence of the Strain BR 10245 (Bradyrhizobium sp.) isolated from nodules of Centrolobium paraense.</title>
        <authorList>
            <person name="Simoes-Araujo J.L.Sr."/>
            <person name="Barauna A.C."/>
            <person name="Silva K."/>
            <person name="Zilli J.E."/>
        </authorList>
    </citation>
    <scope>NUCLEOTIDE SEQUENCE [LARGE SCALE GENOMIC DNA]</scope>
    <source>
        <strain evidence="7 8">BR 10245</strain>
    </source>
</reference>
<dbReference type="InterPro" id="IPR039556">
    <property type="entry name" value="ICL/PEPM"/>
</dbReference>
<protein>
    <recommendedName>
        <fullName evidence="6">Oxaloacetate decarboxylase</fullName>
        <ecNumber evidence="6">4.1.1.112</ecNumber>
    </recommendedName>
</protein>
<dbReference type="InterPro" id="IPR023687">
    <property type="entry name" value="Oxaloacetate_deCOase_bac"/>
</dbReference>
<keyword evidence="5 6" id="KW-0456">Lyase</keyword>
<sequence>MTFRSRREKLRFILSGSDCVRPGSVYDAISIRIAEDLGFPLGMFGGSVASLAVLGDPDITLITLTELAEQMRRMSRAATLPVLVDADHGYGNALNVRRTVQELETAGAAGLTIEDTLLPAAFGEAKTQLISLEEGVGKMKAALDGRSDPWLVIMGRTGAASITSLDDTIGRARAYEATGVDALFFTGIKSRAELEAIAAATRLPIVLGGAPDELNALDYLAGQRVRIALQGHAPIAAATQAVDDTLKALREGTPPKNLKGLASSELTGRVMREADMKARSADLLGLKK</sequence>
<feature type="binding site" evidence="6">
    <location>
        <position position="232"/>
    </location>
    <ligand>
        <name>substrate</name>
    </ligand>
</feature>
<dbReference type="OrthoDB" id="9771433at2"/>
<evidence type="ECO:0000256" key="3">
    <source>
        <dbReference type="ARBA" id="ARBA00022793"/>
    </source>
</evidence>
<evidence type="ECO:0000313" key="7">
    <source>
        <dbReference type="EMBL" id="OAF14260.1"/>
    </source>
</evidence>
<dbReference type="GO" id="GO:0000287">
    <property type="term" value="F:magnesium ion binding"/>
    <property type="evidence" value="ECO:0007669"/>
    <property type="project" value="UniProtKB-UniRule"/>
</dbReference>
<dbReference type="PANTHER" id="PTHR42905">
    <property type="entry name" value="PHOSPHOENOLPYRUVATE CARBOXYLASE"/>
    <property type="match status" value="1"/>
</dbReference>
<keyword evidence="2 6" id="KW-0479">Metal-binding</keyword>
<keyword evidence="4 6" id="KW-0460">Magnesium</keyword>
<dbReference type="GO" id="GO:0019629">
    <property type="term" value="P:propionate catabolic process, 2-methylcitrate cycle"/>
    <property type="evidence" value="ECO:0007669"/>
    <property type="project" value="TreeGrafter"/>
</dbReference>